<protein>
    <submittedName>
        <fullName evidence="3">Uncharacterized protein</fullName>
    </submittedName>
</protein>
<sequence length="217" mass="24402">MAMLLNTGISSATETYIGKAKSHHLRTSKHASSSRSPPYAKPIATTTARTHLHHAKPSCHHGNIETAPLQASSSQKLHPRPTNKNHQTRNQAQNRETQIQRLTATTLPPRPRRAMRKEFPPDLAKLRQAQRDTLEQQRDTLEQQRDTLEGAARHFGAAAREPEAPTREESEQQGWRQSNGGLHEEEEDFLGARGRRALAGGRRRLNSRLKFLTRSGV</sequence>
<feature type="compositionally biased region" description="Basic and acidic residues" evidence="2">
    <location>
        <begin position="160"/>
        <end position="170"/>
    </location>
</feature>
<feature type="coiled-coil region" evidence="1">
    <location>
        <begin position="124"/>
        <end position="154"/>
    </location>
</feature>
<feature type="region of interest" description="Disordered" evidence="2">
    <location>
        <begin position="20"/>
        <end position="123"/>
    </location>
</feature>
<gene>
    <name evidence="3" type="ORF">LR48_Vigan01g104200</name>
</gene>
<proteinExistence type="predicted"/>
<evidence type="ECO:0000313" key="4">
    <source>
        <dbReference type="Proteomes" id="UP000053144"/>
    </source>
</evidence>
<evidence type="ECO:0000256" key="1">
    <source>
        <dbReference type="SAM" id="Coils"/>
    </source>
</evidence>
<reference evidence="4" key="1">
    <citation type="journal article" date="2015" name="Proc. Natl. Acad. Sci. U.S.A.">
        <title>Genome sequencing of adzuki bean (Vigna angularis) provides insight into high starch and low fat accumulation and domestication.</title>
        <authorList>
            <person name="Yang K."/>
            <person name="Tian Z."/>
            <person name="Chen C."/>
            <person name="Luo L."/>
            <person name="Zhao B."/>
            <person name="Wang Z."/>
            <person name="Yu L."/>
            <person name="Li Y."/>
            <person name="Sun Y."/>
            <person name="Li W."/>
            <person name="Chen Y."/>
            <person name="Li Y."/>
            <person name="Zhang Y."/>
            <person name="Ai D."/>
            <person name="Zhao J."/>
            <person name="Shang C."/>
            <person name="Ma Y."/>
            <person name="Wu B."/>
            <person name="Wang M."/>
            <person name="Gao L."/>
            <person name="Sun D."/>
            <person name="Zhang P."/>
            <person name="Guo F."/>
            <person name="Wang W."/>
            <person name="Li Y."/>
            <person name="Wang J."/>
            <person name="Varshney R.K."/>
            <person name="Wang J."/>
            <person name="Ling H.Q."/>
            <person name="Wan P."/>
        </authorList>
    </citation>
    <scope>NUCLEOTIDE SEQUENCE</scope>
    <source>
        <strain evidence="4">cv. Jingnong 6</strain>
    </source>
</reference>
<evidence type="ECO:0000313" key="3">
    <source>
        <dbReference type="EMBL" id="KOM31487.1"/>
    </source>
</evidence>
<dbReference type="Gramene" id="KOM31487">
    <property type="protein sequence ID" value="KOM31487"/>
    <property type="gene ID" value="LR48_Vigan01g104200"/>
</dbReference>
<keyword evidence="1" id="KW-0175">Coiled coil</keyword>
<organism evidence="3 4">
    <name type="scientific">Phaseolus angularis</name>
    <name type="common">Azuki bean</name>
    <name type="synonym">Vigna angularis</name>
    <dbReference type="NCBI Taxonomy" id="3914"/>
    <lineage>
        <taxon>Eukaryota</taxon>
        <taxon>Viridiplantae</taxon>
        <taxon>Streptophyta</taxon>
        <taxon>Embryophyta</taxon>
        <taxon>Tracheophyta</taxon>
        <taxon>Spermatophyta</taxon>
        <taxon>Magnoliopsida</taxon>
        <taxon>eudicotyledons</taxon>
        <taxon>Gunneridae</taxon>
        <taxon>Pentapetalae</taxon>
        <taxon>rosids</taxon>
        <taxon>fabids</taxon>
        <taxon>Fabales</taxon>
        <taxon>Fabaceae</taxon>
        <taxon>Papilionoideae</taxon>
        <taxon>50 kb inversion clade</taxon>
        <taxon>NPAAA clade</taxon>
        <taxon>indigoferoid/millettioid clade</taxon>
        <taxon>Phaseoleae</taxon>
        <taxon>Vigna</taxon>
    </lineage>
</organism>
<feature type="compositionally biased region" description="Polar residues" evidence="2">
    <location>
        <begin position="88"/>
        <end position="106"/>
    </location>
</feature>
<feature type="compositionally biased region" description="Basic residues" evidence="2">
    <location>
        <begin position="77"/>
        <end position="87"/>
    </location>
</feature>
<accession>A0A0L9TM28</accession>
<feature type="region of interest" description="Disordered" evidence="2">
    <location>
        <begin position="155"/>
        <end position="205"/>
    </location>
</feature>
<feature type="compositionally biased region" description="Basic residues" evidence="2">
    <location>
        <begin position="20"/>
        <end position="29"/>
    </location>
</feature>
<evidence type="ECO:0000256" key="2">
    <source>
        <dbReference type="SAM" id="MobiDB-lite"/>
    </source>
</evidence>
<dbReference type="AlphaFoldDB" id="A0A0L9TM28"/>
<feature type="compositionally biased region" description="Basic residues" evidence="2">
    <location>
        <begin position="193"/>
        <end position="205"/>
    </location>
</feature>
<dbReference type="EMBL" id="CM003371">
    <property type="protein sequence ID" value="KOM31487.1"/>
    <property type="molecule type" value="Genomic_DNA"/>
</dbReference>
<name>A0A0L9TM28_PHAAN</name>
<dbReference type="Proteomes" id="UP000053144">
    <property type="component" value="Chromosome 1"/>
</dbReference>
<feature type="compositionally biased region" description="Basic residues" evidence="2">
    <location>
        <begin position="50"/>
        <end position="59"/>
    </location>
</feature>